<evidence type="ECO:0008006" key="3">
    <source>
        <dbReference type="Google" id="ProtNLM"/>
    </source>
</evidence>
<evidence type="ECO:0000313" key="2">
    <source>
        <dbReference type="Proteomes" id="UP000194280"/>
    </source>
</evidence>
<dbReference type="OrthoDB" id="3824397at2759"/>
<dbReference type="InParanoid" id="A0A1Z5T6W4"/>
<accession>A0A1Z5T6W4</accession>
<name>A0A1Z5T6W4_HORWE</name>
<dbReference type="Proteomes" id="UP000194280">
    <property type="component" value="Unassembled WGS sequence"/>
</dbReference>
<evidence type="ECO:0000313" key="1">
    <source>
        <dbReference type="EMBL" id="OTA31581.1"/>
    </source>
</evidence>
<dbReference type="AlphaFoldDB" id="A0A1Z5T6W4"/>
<comment type="caution">
    <text evidence="1">The sequence shown here is derived from an EMBL/GenBank/DDBJ whole genome shotgun (WGS) entry which is preliminary data.</text>
</comment>
<keyword evidence="2" id="KW-1185">Reference proteome</keyword>
<organism evidence="1 2">
    <name type="scientific">Hortaea werneckii EXF-2000</name>
    <dbReference type="NCBI Taxonomy" id="1157616"/>
    <lineage>
        <taxon>Eukaryota</taxon>
        <taxon>Fungi</taxon>
        <taxon>Dikarya</taxon>
        <taxon>Ascomycota</taxon>
        <taxon>Pezizomycotina</taxon>
        <taxon>Dothideomycetes</taxon>
        <taxon>Dothideomycetidae</taxon>
        <taxon>Mycosphaerellales</taxon>
        <taxon>Teratosphaeriaceae</taxon>
        <taxon>Hortaea</taxon>
    </lineage>
</organism>
<dbReference type="VEuPathDB" id="FungiDB:BTJ68_07300"/>
<protein>
    <recommendedName>
        <fullName evidence="3">F-box domain-containing protein</fullName>
    </recommendedName>
</protein>
<reference evidence="1 2" key="1">
    <citation type="submission" date="2017-01" db="EMBL/GenBank/DDBJ databases">
        <title>The recent genome duplication of the halophilic yeast Hortaea werneckii: insights from long-read sequencing.</title>
        <authorList>
            <person name="Sinha S."/>
            <person name="Flibotte S."/>
            <person name="Neira M."/>
            <person name="Lenassi M."/>
            <person name="Gostincar C."/>
            <person name="Stajich J.E."/>
            <person name="Nislow C.E."/>
        </authorList>
    </citation>
    <scope>NUCLEOTIDE SEQUENCE [LARGE SCALE GENOMIC DNA]</scope>
    <source>
        <strain evidence="1 2">EXF-2000</strain>
    </source>
</reference>
<proteinExistence type="predicted"/>
<sequence length="271" mass="31653">MSPYSPYLIFVTFAIGIAVGLEIHTTAHYNTAAGYPYQVSILKFSHTHAHAKMSAASQVFAVPELLELVLQRIDFYQLYRLQRTNTLFRNVIRDTRRLRQKMFLETQEDSTELLINPLLPSDNPLPQLPQQLLDWGSNHLRLSMPVVCLYYAPSSTGFQHTRNAPTGFWITYTYRVLAKLKRLRRRNASWRRMTIMTCPSKVAVWLGPDVNDYWSIEGGRQWSLGELMDHIWSQGDLMMKRIEKRTQEIEVEKDRAATRRNQYEHSDCIIM</sequence>
<dbReference type="EMBL" id="MUNK01000111">
    <property type="protein sequence ID" value="OTA31581.1"/>
    <property type="molecule type" value="Genomic_DNA"/>
</dbReference>
<gene>
    <name evidence="1" type="ORF">BTJ68_07300</name>
</gene>